<protein>
    <submittedName>
        <fullName evidence="2">Uncharacterized protein</fullName>
    </submittedName>
</protein>
<feature type="transmembrane region" description="Helical" evidence="1">
    <location>
        <begin position="40"/>
        <end position="58"/>
    </location>
</feature>
<evidence type="ECO:0000313" key="3">
    <source>
        <dbReference type="Proteomes" id="UP001061302"/>
    </source>
</evidence>
<proteinExistence type="predicted"/>
<keyword evidence="1" id="KW-0472">Membrane</keyword>
<feature type="transmembrane region" description="Helical" evidence="1">
    <location>
        <begin position="12"/>
        <end position="28"/>
    </location>
</feature>
<keyword evidence="1" id="KW-0812">Transmembrane</keyword>
<keyword evidence="3" id="KW-1185">Reference proteome</keyword>
<evidence type="ECO:0000256" key="1">
    <source>
        <dbReference type="SAM" id="Phobius"/>
    </source>
</evidence>
<sequence>MPLIYRAALRPGWWVALWVLLAAAWFGQPLLSGASFEHGFFGLFWYTMLALATLLWALPSEQGWDGSQFYRRWRLLGFITLFKRHYPPARFRRILLEQESHLFGRDSLWLVLDGEARLVFGHWRASAGGHAHARALAAALAAATGLPFAEPGDQAG</sequence>
<evidence type="ECO:0000313" key="2">
    <source>
        <dbReference type="EMBL" id="UXY15933.1"/>
    </source>
</evidence>
<organism evidence="2 3">
    <name type="scientific">Chitiniphilus purpureus</name>
    <dbReference type="NCBI Taxonomy" id="2981137"/>
    <lineage>
        <taxon>Bacteria</taxon>
        <taxon>Pseudomonadati</taxon>
        <taxon>Pseudomonadota</taxon>
        <taxon>Betaproteobacteria</taxon>
        <taxon>Neisseriales</taxon>
        <taxon>Chitinibacteraceae</taxon>
        <taxon>Chitiniphilus</taxon>
    </lineage>
</organism>
<dbReference type="EMBL" id="CP106753">
    <property type="protein sequence ID" value="UXY15933.1"/>
    <property type="molecule type" value="Genomic_DNA"/>
</dbReference>
<gene>
    <name evidence="2" type="ORF">N8I74_02635</name>
</gene>
<dbReference type="Proteomes" id="UP001061302">
    <property type="component" value="Chromosome"/>
</dbReference>
<name>A0ABY6DNY8_9NEIS</name>
<dbReference type="RefSeq" id="WP_263125370.1">
    <property type="nucleotide sequence ID" value="NZ_CP106753.1"/>
</dbReference>
<accession>A0ABY6DNY8</accession>
<keyword evidence="1" id="KW-1133">Transmembrane helix</keyword>
<reference evidence="2" key="1">
    <citation type="submission" date="2022-10" db="EMBL/GenBank/DDBJ databases">
        <title>Chitiniphilus purpureus sp. nov., a novel chitin-degrading bacterium isolated from crawfish pond sediment.</title>
        <authorList>
            <person name="Li K."/>
        </authorList>
    </citation>
    <scope>NUCLEOTIDE SEQUENCE</scope>
    <source>
        <strain evidence="2">CD1</strain>
    </source>
</reference>